<gene>
    <name evidence="3" type="primary">LOC113688390</name>
</gene>
<dbReference type="Proteomes" id="UP001652660">
    <property type="component" value="Chromosome 5e"/>
</dbReference>
<dbReference type="Pfam" id="PF13966">
    <property type="entry name" value="zf-RVT"/>
    <property type="match status" value="1"/>
</dbReference>
<protein>
    <recommendedName>
        <fullName evidence="1">RNase H type-1 domain-containing protein</fullName>
    </recommendedName>
</protein>
<dbReference type="RefSeq" id="XP_027061999.1">
    <property type="nucleotide sequence ID" value="XM_027206198.1"/>
</dbReference>
<dbReference type="SUPFAM" id="SSF53098">
    <property type="entry name" value="Ribonuclease H-like"/>
    <property type="match status" value="1"/>
</dbReference>
<sequence>MPTNSGNFTVSSAFREIRQARNTSMVFDRIWHPRLSLKTSFFMLRLLLGRLPIPDTLRNFGFHLPSKCFCCQSASEESTEHLFSNGIIASTVWNYFGASCGLQVSGSYLRSRIVGWWLKSYDSDIRRFIGRLLPSVVCWQIWKARNKAMFEDVQMRSNVICQAIFSEIRSIVDIHFKKVGRVQSFYLLYDWPNSSDVGITYKLIRWETKESGRFTLNTDGCSKGNPGVGGGGGVLRDSNGLPLIGFSAYFGETTCLRAEARALLIGLQTCAQRCFRNIYVQSDSLVLIGILQHRIQCPWHIRRIIRQIWQFMEDPDRFSHCYREANKVADVLSNVGVSHPDQQIKIYETLNTFPTMARGAIRLDRLGMPSIRKIRSM</sequence>
<organism evidence="2 3">
    <name type="scientific">Coffea arabica</name>
    <name type="common">Arabian coffee</name>
    <dbReference type="NCBI Taxonomy" id="13443"/>
    <lineage>
        <taxon>Eukaryota</taxon>
        <taxon>Viridiplantae</taxon>
        <taxon>Streptophyta</taxon>
        <taxon>Embryophyta</taxon>
        <taxon>Tracheophyta</taxon>
        <taxon>Spermatophyta</taxon>
        <taxon>Magnoliopsida</taxon>
        <taxon>eudicotyledons</taxon>
        <taxon>Gunneridae</taxon>
        <taxon>Pentapetalae</taxon>
        <taxon>asterids</taxon>
        <taxon>lamiids</taxon>
        <taxon>Gentianales</taxon>
        <taxon>Rubiaceae</taxon>
        <taxon>Ixoroideae</taxon>
        <taxon>Gardenieae complex</taxon>
        <taxon>Bertiereae - Coffeeae clade</taxon>
        <taxon>Coffeeae</taxon>
        <taxon>Coffea</taxon>
    </lineage>
</organism>
<evidence type="ECO:0000313" key="2">
    <source>
        <dbReference type="Proteomes" id="UP001652660"/>
    </source>
</evidence>
<dbReference type="Gene3D" id="3.30.420.10">
    <property type="entry name" value="Ribonuclease H-like superfamily/Ribonuclease H"/>
    <property type="match status" value="1"/>
</dbReference>
<dbReference type="PANTHER" id="PTHR47723:SF19">
    <property type="entry name" value="POLYNUCLEOTIDYL TRANSFERASE, RIBONUCLEASE H-LIKE SUPERFAMILY PROTEIN"/>
    <property type="match status" value="1"/>
</dbReference>
<dbReference type="InterPro" id="IPR044730">
    <property type="entry name" value="RNase_H-like_dom_plant"/>
</dbReference>
<keyword evidence="2" id="KW-1185">Reference proteome</keyword>
<dbReference type="Pfam" id="PF13456">
    <property type="entry name" value="RVT_3"/>
    <property type="match status" value="1"/>
</dbReference>
<name>A0A6P6S862_COFAR</name>
<feature type="domain" description="RNase H type-1" evidence="1">
    <location>
        <begin position="210"/>
        <end position="338"/>
    </location>
</feature>
<dbReference type="GO" id="GO:0003676">
    <property type="term" value="F:nucleic acid binding"/>
    <property type="evidence" value="ECO:0007669"/>
    <property type="project" value="InterPro"/>
</dbReference>
<dbReference type="GeneID" id="113688390"/>
<dbReference type="GO" id="GO:0004523">
    <property type="term" value="F:RNA-DNA hybrid ribonuclease activity"/>
    <property type="evidence" value="ECO:0007669"/>
    <property type="project" value="InterPro"/>
</dbReference>
<dbReference type="OrthoDB" id="1305538at2759"/>
<dbReference type="InterPro" id="IPR053151">
    <property type="entry name" value="RNase_H-like"/>
</dbReference>
<dbReference type="InterPro" id="IPR002156">
    <property type="entry name" value="RNaseH_domain"/>
</dbReference>
<dbReference type="InterPro" id="IPR036397">
    <property type="entry name" value="RNaseH_sf"/>
</dbReference>
<accession>A0A6P6S862</accession>
<proteinExistence type="predicted"/>
<dbReference type="AlphaFoldDB" id="A0A6P6S862"/>
<evidence type="ECO:0000259" key="1">
    <source>
        <dbReference type="PROSITE" id="PS50879"/>
    </source>
</evidence>
<reference evidence="3" key="2">
    <citation type="submission" date="2025-08" db="UniProtKB">
        <authorList>
            <consortium name="RefSeq"/>
        </authorList>
    </citation>
    <scope>IDENTIFICATION</scope>
    <source>
        <tissue evidence="3">Leaves</tissue>
    </source>
</reference>
<dbReference type="InterPro" id="IPR026960">
    <property type="entry name" value="RVT-Znf"/>
</dbReference>
<dbReference type="PANTHER" id="PTHR47723">
    <property type="entry name" value="OS05G0353850 PROTEIN"/>
    <property type="match status" value="1"/>
</dbReference>
<evidence type="ECO:0000313" key="3">
    <source>
        <dbReference type="RefSeq" id="XP_027061999.1"/>
    </source>
</evidence>
<dbReference type="InterPro" id="IPR012337">
    <property type="entry name" value="RNaseH-like_sf"/>
</dbReference>
<reference evidence="2" key="1">
    <citation type="journal article" date="2025" name="Foods">
        <title>Unveiling the Microbial Signatures of Arabica Coffee Cherries: Insights into Ripeness Specific Diversity, Functional Traits, and Implications for Quality and Safety.</title>
        <authorList>
            <consortium name="RefSeq"/>
            <person name="Tenea G.N."/>
            <person name="Cifuentes V."/>
            <person name="Reyes P."/>
            <person name="Cevallos-Vallejos M."/>
        </authorList>
    </citation>
    <scope>NUCLEOTIDE SEQUENCE [LARGE SCALE GENOMIC DNA]</scope>
</reference>
<dbReference type="PROSITE" id="PS50879">
    <property type="entry name" value="RNASE_H_1"/>
    <property type="match status" value="1"/>
</dbReference>
<dbReference type="CDD" id="cd06222">
    <property type="entry name" value="RNase_H_like"/>
    <property type="match status" value="1"/>
</dbReference>